<evidence type="ECO:0000313" key="3">
    <source>
        <dbReference type="Proteomes" id="UP000613208"/>
    </source>
</evidence>
<dbReference type="InterPro" id="IPR006842">
    <property type="entry name" value="Transposase_31"/>
</dbReference>
<dbReference type="Proteomes" id="UP000613208">
    <property type="component" value="Unassembled WGS sequence"/>
</dbReference>
<evidence type="ECO:0000313" key="2">
    <source>
        <dbReference type="EMBL" id="GFO85878.1"/>
    </source>
</evidence>
<feature type="domain" description="Transposase (putative) YhgA-like" evidence="1">
    <location>
        <begin position="53"/>
        <end position="163"/>
    </location>
</feature>
<organism evidence="2 3">
    <name type="scientific">Anaerostipes butyraticus</name>
    <dbReference type="NCBI Taxonomy" id="645466"/>
    <lineage>
        <taxon>Bacteria</taxon>
        <taxon>Bacillati</taxon>
        <taxon>Bacillota</taxon>
        <taxon>Clostridia</taxon>
        <taxon>Lachnospirales</taxon>
        <taxon>Lachnospiraceae</taxon>
        <taxon>Anaerostipes</taxon>
    </lineage>
</organism>
<keyword evidence="3" id="KW-1185">Reference proteome</keyword>
<reference evidence="2" key="1">
    <citation type="submission" date="2020-06" db="EMBL/GenBank/DDBJ databases">
        <title>Characterization of fructooligosaccharide metabolism and fructooligosaccharide-degrading enzymes in human commensal butyrate producers.</title>
        <authorList>
            <person name="Tanno H."/>
            <person name="Fujii T."/>
            <person name="Hirano K."/>
            <person name="Maeno S."/>
            <person name="Tonozuka T."/>
            <person name="Sakamoto M."/>
            <person name="Ohkuma M."/>
            <person name="Tochio T."/>
            <person name="Endo A."/>
        </authorList>
    </citation>
    <scope>NUCLEOTIDE SEQUENCE</scope>
    <source>
        <strain evidence="2">JCM 17466</strain>
    </source>
</reference>
<comment type="caution">
    <text evidence="2">The sequence shown here is derived from an EMBL/GenBank/DDBJ whole genome shotgun (WGS) entry which is preliminary data.</text>
</comment>
<dbReference type="RefSeq" id="WP_201311569.1">
    <property type="nucleotide sequence ID" value="NZ_BLYI01000047.1"/>
</dbReference>
<accession>A0A916QC25</accession>
<gene>
    <name evidence="2" type="ORF">ANBU17_22250</name>
</gene>
<dbReference type="AlphaFoldDB" id="A0A916QC25"/>
<sequence length="296" mass="34455">MGQKDLAQKLLEDHADVFADIFNVLLFQGKQIICADELEKTANESQYKADTNNLHEERRDLLKLWIKGNNKALLGIENQMDADDHMPIRIIGYDGVSYRSQLLKEWKGSYCPVITLVLYYGDKSWNQPSALAEELPEIEKLHGSDYQFHVFHIPNLTDEQIQMFQSDFRIVADFFAAQKRGQKYRGSRKKIRHVDEILKFMKVFTDDDRFLKVTLDDKQKEDVNMCMILDQIEEEGRQKGIAEGRKTGREEGKKEGILLLSDLITILMKQGKMEELQRAAQDQAYCEQLLKEYQLL</sequence>
<evidence type="ECO:0000259" key="1">
    <source>
        <dbReference type="Pfam" id="PF04754"/>
    </source>
</evidence>
<protein>
    <recommendedName>
        <fullName evidence="1">Transposase (putative) YhgA-like domain-containing protein</fullName>
    </recommendedName>
</protein>
<name>A0A916QC25_9FIRM</name>
<dbReference type="Pfam" id="PF04754">
    <property type="entry name" value="Transposase_31"/>
    <property type="match status" value="1"/>
</dbReference>
<proteinExistence type="predicted"/>
<dbReference type="EMBL" id="BLYI01000047">
    <property type="protein sequence ID" value="GFO85878.1"/>
    <property type="molecule type" value="Genomic_DNA"/>
</dbReference>